<sequence>MFTSSGPTFRELTVQALSSIERGYDLLAPKFDATPFRTPDRLL</sequence>
<comment type="caution">
    <text evidence="1">The sequence shown here is derived from an EMBL/GenBank/DDBJ whole genome shotgun (WGS) entry which is preliminary data.</text>
</comment>
<feature type="non-terminal residue" evidence="1">
    <location>
        <position position="43"/>
    </location>
</feature>
<keyword evidence="1" id="KW-0808">Transferase</keyword>
<dbReference type="EMBL" id="JAMQAW010000002">
    <property type="protein sequence ID" value="MCM2386961.1"/>
    <property type="molecule type" value="Genomic_DNA"/>
</dbReference>
<keyword evidence="1" id="KW-0489">Methyltransferase</keyword>
<name>A0ABT0UFQ5_9ACTN</name>
<evidence type="ECO:0000313" key="2">
    <source>
        <dbReference type="Proteomes" id="UP001431429"/>
    </source>
</evidence>
<dbReference type="GO" id="GO:0008168">
    <property type="term" value="F:methyltransferase activity"/>
    <property type="evidence" value="ECO:0007669"/>
    <property type="project" value="UniProtKB-KW"/>
</dbReference>
<dbReference type="Proteomes" id="UP001431429">
    <property type="component" value="Unassembled WGS sequence"/>
</dbReference>
<reference evidence="1" key="1">
    <citation type="submission" date="2022-06" db="EMBL/GenBank/DDBJ databases">
        <title>Genome public.</title>
        <authorList>
            <person name="Sun Q."/>
        </authorList>
    </citation>
    <scope>NUCLEOTIDE SEQUENCE</scope>
    <source>
        <strain evidence="1">CWNU-1</strain>
    </source>
</reference>
<evidence type="ECO:0000313" key="1">
    <source>
        <dbReference type="EMBL" id="MCM2386961.1"/>
    </source>
</evidence>
<proteinExistence type="predicted"/>
<keyword evidence="2" id="KW-1185">Reference proteome</keyword>
<protein>
    <submittedName>
        <fullName evidence="1">SAM-dependent methyltransferase</fullName>
    </submittedName>
</protein>
<gene>
    <name evidence="1" type="ORF">NBG84_01310</name>
</gene>
<organism evidence="1 2">
    <name type="scientific">Streptomyces albipurpureus</name>
    <dbReference type="NCBI Taxonomy" id="2897419"/>
    <lineage>
        <taxon>Bacteria</taxon>
        <taxon>Bacillati</taxon>
        <taxon>Actinomycetota</taxon>
        <taxon>Actinomycetes</taxon>
        <taxon>Kitasatosporales</taxon>
        <taxon>Streptomycetaceae</taxon>
        <taxon>Streptomyces</taxon>
    </lineage>
</organism>
<dbReference type="GO" id="GO:0032259">
    <property type="term" value="P:methylation"/>
    <property type="evidence" value="ECO:0007669"/>
    <property type="project" value="UniProtKB-KW"/>
</dbReference>
<accession>A0ABT0UFQ5</accession>